<dbReference type="InterPro" id="IPR011053">
    <property type="entry name" value="Single_hybrid_motif"/>
</dbReference>
<dbReference type="AlphaFoldDB" id="A0A179D5U0"/>
<dbReference type="PATRIC" id="fig|999894.6.peg.637"/>
<proteinExistence type="predicted"/>
<reference evidence="1 2" key="1">
    <citation type="submission" date="2016-04" db="EMBL/GenBank/DDBJ databases">
        <title>Genome analysis of Thermosulfurimonas dismutans, the first thermophilic sulfur-disproportionating bacterium of the phylum Thermodesulfobacteria.</title>
        <authorList>
            <person name="Mardanov A.V."/>
            <person name="Beletsky A.V."/>
            <person name="Kadnikov V.V."/>
            <person name="Slobodkin A.I."/>
            <person name="Ravin N.V."/>
        </authorList>
    </citation>
    <scope>NUCLEOTIDE SEQUENCE [LARGE SCALE GENOMIC DNA]</scope>
    <source>
        <strain evidence="1 2">S95</strain>
    </source>
</reference>
<dbReference type="RefSeq" id="WP_068669219.1">
    <property type="nucleotide sequence ID" value="NZ_LWLG01000002.1"/>
</dbReference>
<name>A0A179D5U0_9BACT</name>
<gene>
    <name evidence="1" type="ORF">TDIS_0638</name>
</gene>
<evidence type="ECO:0000313" key="1">
    <source>
        <dbReference type="EMBL" id="OAQ21417.1"/>
    </source>
</evidence>
<dbReference type="Gene3D" id="2.40.50.100">
    <property type="match status" value="1"/>
</dbReference>
<dbReference type="SUPFAM" id="SSF51230">
    <property type="entry name" value="Single hybrid motif"/>
    <property type="match status" value="1"/>
</dbReference>
<protein>
    <submittedName>
        <fullName evidence="1">Uncharacterized protein</fullName>
    </submittedName>
</protein>
<comment type="caution">
    <text evidence="1">The sequence shown here is derived from an EMBL/GenBank/DDBJ whole genome shotgun (WGS) entry which is preliminary data.</text>
</comment>
<evidence type="ECO:0000313" key="2">
    <source>
        <dbReference type="Proteomes" id="UP000078390"/>
    </source>
</evidence>
<dbReference type="EMBL" id="LWLG01000002">
    <property type="protein sequence ID" value="OAQ21417.1"/>
    <property type="molecule type" value="Genomic_DNA"/>
</dbReference>
<dbReference type="Proteomes" id="UP000078390">
    <property type="component" value="Unassembled WGS sequence"/>
</dbReference>
<keyword evidence="2" id="KW-1185">Reference proteome</keyword>
<organism evidence="1 2">
    <name type="scientific">Thermosulfurimonas dismutans</name>
    <dbReference type="NCBI Taxonomy" id="999894"/>
    <lineage>
        <taxon>Bacteria</taxon>
        <taxon>Pseudomonadati</taxon>
        <taxon>Thermodesulfobacteriota</taxon>
        <taxon>Thermodesulfobacteria</taxon>
        <taxon>Thermodesulfobacteriales</taxon>
        <taxon>Thermodesulfobacteriaceae</taxon>
        <taxon>Thermosulfurimonas</taxon>
    </lineage>
</organism>
<dbReference type="STRING" id="999894.TDIS_0638"/>
<accession>A0A179D5U0</accession>
<sequence length="219" mass="25586">MAIDHLKINQLLQRLRSRPYRIYEVKTPHTGYLREFLVKEGTEVKGPRGKWREIPGTPLFTLEREKNLKTIKARVSGTIHNLRTELEGRFVEAEEVVLEIRHPLSQEEVISEFLRETLILITAPETARYLLAPEIEKRIRKEGLGKVFVKPNEEILIMSFMKRETPIVHTGETMVIFRIFFTPQEVVTAGEPLLGLCLQEEVPYLERVISRICEEWPEK</sequence>
<dbReference type="OrthoDB" id="5430121at2"/>